<geneLocation type="plasmid" evidence="2 3">
    <name>p_unnamed1</name>
</geneLocation>
<keyword evidence="1" id="KW-0472">Membrane</keyword>
<name>A0A6G7WKP6_9LACT</name>
<dbReference type="KEGG" id="jpo:G7058_11710"/>
<feature type="transmembrane region" description="Helical" evidence="1">
    <location>
        <begin position="52"/>
        <end position="77"/>
    </location>
</feature>
<feature type="transmembrane region" description="Helical" evidence="1">
    <location>
        <begin position="122"/>
        <end position="143"/>
    </location>
</feature>
<evidence type="ECO:0000256" key="1">
    <source>
        <dbReference type="SAM" id="Phobius"/>
    </source>
</evidence>
<accession>A0A6G7WKP6</accession>
<organism evidence="2 3">
    <name type="scientific">Jeotgalibaca porci</name>
    <dbReference type="NCBI Taxonomy" id="1868793"/>
    <lineage>
        <taxon>Bacteria</taxon>
        <taxon>Bacillati</taxon>
        <taxon>Bacillota</taxon>
        <taxon>Bacilli</taxon>
        <taxon>Lactobacillales</taxon>
        <taxon>Carnobacteriaceae</taxon>
        <taxon>Jeotgalibaca</taxon>
    </lineage>
</organism>
<reference evidence="2 3" key="1">
    <citation type="journal article" date="2017" name="Int. J. Syst. Evol. Microbiol.">
        <title>Jeotgalibaca porci sp. nov. and Jeotgalibaca arthritidis sp. nov., isolated from pigs, and emended description of the genus Jeotgalibaca.</title>
        <authorList>
            <person name="Zamora L."/>
            <person name="Perez-Sancho M."/>
            <person name="Dominguez L."/>
            <person name="Fernandez-Garayzabal J.F."/>
            <person name="Vela A.I."/>
        </authorList>
    </citation>
    <scope>NUCLEOTIDE SEQUENCE [LARGE SCALE GENOMIC DNA]</scope>
    <source>
        <strain evidence="2 3">CCUG 69148</strain>
        <plasmid evidence="2 3">p_unnamed1</plasmid>
    </source>
</reference>
<dbReference type="Proteomes" id="UP000501830">
    <property type="component" value="Plasmid p_unnamed1"/>
</dbReference>
<protein>
    <submittedName>
        <fullName evidence="2">Uncharacterized protein</fullName>
    </submittedName>
</protein>
<dbReference type="EMBL" id="CP049890">
    <property type="protein sequence ID" value="QIK52787.1"/>
    <property type="molecule type" value="Genomic_DNA"/>
</dbReference>
<dbReference type="RefSeq" id="WP_166063808.1">
    <property type="nucleotide sequence ID" value="NZ_CP049890.1"/>
</dbReference>
<keyword evidence="2" id="KW-0614">Plasmid</keyword>
<keyword evidence="3" id="KW-1185">Reference proteome</keyword>
<keyword evidence="1" id="KW-0812">Transmembrane</keyword>
<feature type="transmembrane region" description="Helical" evidence="1">
    <location>
        <begin position="12"/>
        <end position="32"/>
    </location>
</feature>
<feature type="transmembrane region" description="Helical" evidence="1">
    <location>
        <begin position="97"/>
        <end position="116"/>
    </location>
</feature>
<gene>
    <name evidence="2" type="ORF">G7058_11710</name>
</gene>
<proteinExistence type="predicted"/>
<dbReference type="GeneID" id="94553954"/>
<sequence length="175" mass="20829">MKLEIYYNNLEIRLFVLFTLNIILSSFYLKYLNHSNRGSLLKQKKDIYLLLITYWILFNGIFFPLITLNIILSSFYLKYLNHSNRSSLLKQEKDIYLLQLTYWILFTGGFFVKSLPSSSGNVIGYFASEFLILSIIFISYTFLLWKLFNKKRFDFGIFFFTIPLIMLFCFVLGIV</sequence>
<evidence type="ECO:0000313" key="3">
    <source>
        <dbReference type="Proteomes" id="UP000501830"/>
    </source>
</evidence>
<keyword evidence="1" id="KW-1133">Transmembrane helix</keyword>
<dbReference type="AlphaFoldDB" id="A0A6G7WKP6"/>
<feature type="transmembrane region" description="Helical" evidence="1">
    <location>
        <begin position="155"/>
        <end position="174"/>
    </location>
</feature>
<evidence type="ECO:0000313" key="2">
    <source>
        <dbReference type="EMBL" id="QIK52787.1"/>
    </source>
</evidence>